<feature type="domain" description="Major facilitator superfamily (MFS) profile" evidence="8">
    <location>
        <begin position="15"/>
        <end position="413"/>
    </location>
</feature>
<evidence type="ECO:0000259" key="8">
    <source>
        <dbReference type="PROSITE" id="PS50850"/>
    </source>
</evidence>
<feature type="transmembrane region" description="Helical" evidence="7">
    <location>
        <begin position="368"/>
        <end position="385"/>
    </location>
</feature>
<dbReference type="HOGENOM" id="CLU_035002_0_0_6"/>
<feature type="transmembrane region" description="Helical" evidence="7">
    <location>
        <begin position="175"/>
        <end position="195"/>
    </location>
</feature>
<feature type="transmembrane region" description="Helical" evidence="7">
    <location>
        <begin position="20"/>
        <end position="41"/>
    </location>
</feature>
<accession>W0DVD3</accession>
<dbReference type="Proteomes" id="UP000005380">
    <property type="component" value="Chromosome"/>
</dbReference>
<dbReference type="InterPro" id="IPR005829">
    <property type="entry name" value="Sugar_transporter_CS"/>
</dbReference>
<dbReference type="PROSITE" id="PS50850">
    <property type="entry name" value="MFS"/>
    <property type="match status" value="1"/>
</dbReference>
<keyword evidence="5 7" id="KW-1133">Transmembrane helix</keyword>
<keyword evidence="6 7" id="KW-0472">Membrane</keyword>
<evidence type="ECO:0000256" key="2">
    <source>
        <dbReference type="ARBA" id="ARBA00022448"/>
    </source>
</evidence>
<evidence type="ECO:0000313" key="10">
    <source>
        <dbReference type="Proteomes" id="UP000005380"/>
    </source>
</evidence>
<feature type="transmembrane region" description="Helical" evidence="7">
    <location>
        <begin position="108"/>
        <end position="128"/>
    </location>
</feature>
<evidence type="ECO:0000313" key="9">
    <source>
        <dbReference type="EMBL" id="AHF00826.1"/>
    </source>
</evidence>
<evidence type="ECO:0000256" key="4">
    <source>
        <dbReference type="ARBA" id="ARBA00022692"/>
    </source>
</evidence>
<dbReference type="OrthoDB" id="9810492at2"/>
<dbReference type="GO" id="GO:0005886">
    <property type="term" value="C:plasma membrane"/>
    <property type="evidence" value="ECO:0007669"/>
    <property type="project" value="UniProtKB-SubCell"/>
</dbReference>
<feature type="transmembrane region" description="Helical" evidence="7">
    <location>
        <begin position="324"/>
        <end position="347"/>
    </location>
</feature>
<dbReference type="PANTHER" id="PTHR23517">
    <property type="entry name" value="RESISTANCE PROTEIN MDTM, PUTATIVE-RELATED-RELATED"/>
    <property type="match status" value="1"/>
</dbReference>
<evidence type="ECO:0000256" key="6">
    <source>
        <dbReference type="ARBA" id="ARBA00023136"/>
    </source>
</evidence>
<organism evidence="9 10">
    <name type="scientific">Thiomicrospira aerophila AL3</name>
    <dbReference type="NCBI Taxonomy" id="717772"/>
    <lineage>
        <taxon>Bacteria</taxon>
        <taxon>Pseudomonadati</taxon>
        <taxon>Pseudomonadota</taxon>
        <taxon>Gammaproteobacteria</taxon>
        <taxon>Thiotrichales</taxon>
        <taxon>Piscirickettsiaceae</taxon>
        <taxon>Thiomicrospira</taxon>
    </lineage>
</organism>
<evidence type="ECO:0000256" key="1">
    <source>
        <dbReference type="ARBA" id="ARBA00004651"/>
    </source>
</evidence>
<feature type="transmembrane region" description="Helical" evidence="7">
    <location>
        <begin position="47"/>
        <end position="65"/>
    </location>
</feature>
<keyword evidence="2" id="KW-0813">Transport</keyword>
<dbReference type="Pfam" id="PF07690">
    <property type="entry name" value="MFS_1"/>
    <property type="match status" value="2"/>
</dbReference>
<dbReference type="PANTHER" id="PTHR23517:SF3">
    <property type="entry name" value="INTEGRAL MEMBRANE TRANSPORT PROTEIN"/>
    <property type="match status" value="1"/>
</dbReference>
<dbReference type="KEGG" id="tao:THIAE_02655"/>
<evidence type="ECO:0000256" key="7">
    <source>
        <dbReference type="SAM" id="Phobius"/>
    </source>
</evidence>
<dbReference type="InterPro" id="IPR020846">
    <property type="entry name" value="MFS_dom"/>
</dbReference>
<comment type="subcellular location">
    <subcellularLocation>
        <location evidence="1">Cell membrane</location>
        <topology evidence="1">Multi-pass membrane protein</topology>
    </subcellularLocation>
</comment>
<gene>
    <name evidence="9" type="ORF">THIAE_02655</name>
</gene>
<dbReference type="InterPro" id="IPR011701">
    <property type="entry name" value="MFS"/>
</dbReference>
<feature type="transmembrane region" description="Helical" evidence="7">
    <location>
        <begin position="149"/>
        <end position="169"/>
    </location>
</feature>
<proteinExistence type="predicted"/>
<dbReference type="InterPro" id="IPR036259">
    <property type="entry name" value="MFS_trans_sf"/>
</dbReference>
<dbReference type="AlphaFoldDB" id="W0DVD3"/>
<feature type="transmembrane region" description="Helical" evidence="7">
    <location>
        <begin position="267"/>
        <end position="287"/>
    </location>
</feature>
<feature type="transmembrane region" description="Helical" evidence="7">
    <location>
        <begin position="299"/>
        <end position="318"/>
    </location>
</feature>
<feature type="transmembrane region" description="Helical" evidence="7">
    <location>
        <begin position="243"/>
        <end position="261"/>
    </location>
</feature>
<dbReference type="InParanoid" id="W0DVD3"/>
<protein>
    <submittedName>
        <fullName evidence="9">MFS transporter</fullName>
    </submittedName>
</protein>
<feature type="transmembrane region" description="Helical" evidence="7">
    <location>
        <begin position="85"/>
        <end position="102"/>
    </location>
</feature>
<name>W0DVD3_9GAMM</name>
<keyword evidence="4 7" id="KW-0812">Transmembrane</keyword>
<keyword evidence="10" id="KW-1185">Reference proteome</keyword>
<evidence type="ECO:0000256" key="5">
    <source>
        <dbReference type="ARBA" id="ARBA00022989"/>
    </source>
</evidence>
<evidence type="ECO:0000256" key="3">
    <source>
        <dbReference type="ARBA" id="ARBA00022475"/>
    </source>
</evidence>
<dbReference type="GO" id="GO:0022857">
    <property type="term" value="F:transmembrane transporter activity"/>
    <property type="evidence" value="ECO:0007669"/>
    <property type="project" value="InterPro"/>
</dbReference>
<dbReference type="Gene3D" id="1.20.1250.20">
    <property type="entry name" value="MFS general substrate transporter like domains"/>
    <property type="match status" value="2"/>
</dbReference>
<sequence>MHTPIEHGIKANLSQISQQLIQVFLVGLALGMTRTVVPGLAETEFGLAAQAFMSLVMFVLVFGLVKATMNLVAGHLSEQYGRRRLLVMGWLLALPVPFLIFYAQSWWWIVWAMVFLGLNQGLCWSMALNSKLDLAKTNQKGLINGLNEFSGYAAVGIAGWLTAYLAEVYGARDALLGFGLVVILVGLLLALWKVLDTRPWSNLHQQHHNDQHGDDGEKQTLVQAFKIGTFQHKQLIALNQAGLVEKFIDALVWIFMPVYLLSQTQTLVQASGIIAVYGVVWGASQLITGTASDRFGRRALIVGGFWLCALTSITFVWVDSVAAWSVLAAFMGFGMAMLYPTLGAAVADYSQPKQRAGLLGVYRFWRDFGYAVGALLMGLLAFYTSSVVWPFYFVGGMMFLSGLWVYLALQSRKTV</sequence>
<dbReference type="SUPFAM" id="SSF103473">
    <property type="entry name" value="MFS general substrate transporter"/>
    <property type="match status" value="1"/>
</dbReference>
<dbReference type="RefSeq" id="WP_006459952.1">
    <property type="nucleotide sequence ID" value="NZ_CP007030.1"/>
</dbReference>
<feature type="transmembrane region" description="Helical" evidence="7">
    <location>
        <begin position="391"/>
        <end position="409"/>
    </location>
</feature>
<dbReference type="STRING" id="717772.THIAE_02655"/>
<reference evidence="9 10" key="1">
    <citation type="submission" date="2013-12" db="EMBL/GenBank/DDBJ databases">
        <authorList>
            <consortium name="DOE Joint Genome Institute"/>
            <person name="Kappler U."/>
            <person name="Huntemann M."/>
            <person name="Han J."/>
            <person name="Chen A."/>
            <person name="Kyrpides N."/>
            <person name="Mavromatis K."/>
            <person name="Markowitz V."/>
            <person name="Palaniappan K."/>
            <person name="Ivanova N."/>
            <person name="Schaumberg A."/>
            <person name="Pati A."/>
            <person name="Liolios K."/>
            <person name="Nordberg H.P."/>
            <person name="Cantor M.N."/>
            <person name="Hua S.X."/>
            <person name="Woyke T."/>
        </authorList>
    </citation>
    <scope>NUCLEOTIDE SEQUENCE [LARGE SCALE GENOMIC DNA]</scope>
    <source>
        <strain evidence="10">AL2</strain>
    </source>
</reference>
<dbReference type="eggNOG" id="COG2223">
    <property type="taxonomic scope" value="Bacteria"/>
</dbReference>
<dbReference type="EMBL" id="CP007030">
    <property type="protein sequence ID" value="AHF00826.1"/>
    <property type="molecule type" value="Genomic_DNA"/>
</dbReference>
<keyword evidence="3" id="KW-1003">Cell membrane</keyword>
<dbReference type="PROSITE" id="PS00216">
    <property type="entry name" value="SUGAR_TRANSPORT_1"/>
    <property type="match status" value="1"/>
</dbReference>
<dbReference type="InterPro" id="IPR050171">
    <property type="entry name" value="MFS_Transporters"/>
</dbReference>